<dbReference type="GO" id="GO:0005874">
    <property type="term" value="C:microtubule"/>
    <property type="evidence" value="ECO:0007669"/>
    <property type="project" value="UniProtKB-KW"/>
</dbReference>
<dbReference type="EMBL" id="CM001888">
    <property type="protein sequence ID" value="EOY19594.1"/>
    <property type="molecule type" value="Genomic_DNA"/>
</dbReference>
<dbReference type="STRING" id="3641.A0A061FXR3"/>
<evidence type="ECO:0000256" key="2">
    <source>
        <dbReference type="ARBA" id="ARBA00006187"/>
    </source>
</evidence>
<proteinExistence type="inferred from homology"/>
<reference evidence="5 6" key="1">
    <citation type="journal article" date="2013" name="Genome Biol.">
        <title>The genome sequence of the most widely cultivated cacao type and its use to identify candidate genes regulating pod color.</title>
        <authorList>
            <person name="Motamayor J.C."/>
            <person name="Mockaitis K."/>
            <person name="Schmutz J."/>
            <person name="Haiminen N."/>
            <person name="Iii D.L."/>
            <person name="Cornejo O."/>
            <person name="Findley S.D."/>
            <person name="Zheng P."/>
            <person name="Utro F."/>
            <person name="Royaert S."/>
            <person name="Saski C."/>
            <person name="Jenkins J."/>
            <person name="Podicheti R."/>
            <person name="Zhao M."/>
            <person name="Scheffler B.E."/>
            <person name="Stack J.C."/>
            <person name="Feltus F.A."/>
            <person name="Mustiga G.M."/>
            <person name="Amores F."/>
            <person name="Phillips W."/>
            <person name="Marelli J.P."/>
            <person name="May G.D."/>
            <person name="Shapiro H."/>
            <person name="Ma J."/>
            <person name="Bustamante C.D."/>
            <person name="Schnell R.J."/>
            <person name="Main D."/>
            <person name="Gilbert D."/>
            <person name="Parida L."/>
            <person name="Kuhn D.N."/>
        </authorList>
    </citation>
    <scope>NUCLEOTIDE SEQUENCE [LARGE SCALE GENOMIC DNA]</scope>
    <source>
        <strain evidence="6">cv. Matina 1-6</strain>
    </source>
</reference>
<gene>
    <name evidence="5" type="ORF">TCM_044736</name>
</gene>
<dbReference type="PANTHER" id="PTHR19321">
    <property type="entry name" value="PROTEIN REGULATOR OF CYTOKINESIS 1 PRC1-RELATED"/>
    <property type="match status" value="1"/>
</dbReference>
<dbReference type="PANTHER" id="PTHR19321:SF4">
    <property type="entry name" value="65-KDA MICROTUBULE-ASSOCIATED PROTEIN 5"/>
    <property type="match status" value="1"/>
</dbReference>
<dbReference type="GO" id="GO:0000226">
    <property type="term" value="P:microtubule cytoskeleton organization"/>
    <property type="evidence" value="ECO:0007669"/>
    <property type="project" value="InterPro"/>
</dbReference>
<sequence length="126" mass="14417">MLYICYCFQVEVHVERLNVLKASKMKELVFKRQNELEEIYRGVHMDVNSDAARQLLINLLESGSAKLSPCSGLSISSTFLSIIIALQNLVMKSFFAVNILNKSATMICPICFQAWMMRLQKPNRKL</sequence>
<dbReference type="Gramene" id="EOY19594">
    <property type="protein sequence ID" value="EOY19594"/>
    <property type="gene ID" value="TCM_044736"/>
</dbReference>
<dbReference type="AlphaFoldDB" id="A0A061FXR3"/>
<dbReference type="InterPro" id="IPR007145">
    <property type="entry name" value="MAP65_Ase1_PRC1"/>
</dbReference>
<accession>A0A061FXR3</accession>
<dbReference type="GO" id="GO:0008017">
    <property type="term" value="F:microtubule binding"/>
    <property type="evidence" value="ECO:0007669"/>
    <property type="project" value="InterPro"/>
</dbReference>
<comment type="subcellular location">
    <subcellularLocation>
        <location evidence="1">Cytoplasm</location>
        <location evidence="1">Cytoskeleton</location>
    </subcellularLocation>
</comment>
<name>A0A061FXR3_THECC</name>
<dbReference type="Proteomes" id="UP000026915">
    <property type="component" value="Chromosome 10"/>
</dbReference>
<keyword evidence="4" id="KW-0963">Cytoplasm</keyword>
<evidence type="ECO:0000256" key="4">
    <source>
        <dbReference type="ARBA" id="ARBA00023212"/>
    </source>
</evidence>
<dbReference type="HOGENOM" id="CLU_1985623_0_0_1"/>
<organism evidence="5 6">
    <name type="scientific">Theobroma cacao</name>
    <name type="common">Cacao</name>
    <name type="synonym">Cocoa</name>
    <dbReference type="NCBI Taxonomy" id="3641"/>
    <lineage>
        <taxon>Eukaryota</taxon>
        <taxon>Viridiplantae</taxon>
        <taxon>Streptophyta</taxon>
        <taxon>Embryophyta</taxon>
        <taxon>Tracheophyta</taxon>
        <taxon>Spermatophyta</taxon>
        <taxon>Magnoliopsida</taxon>
        <taxon>eudicotyledons</taxon>
        <taxon>Gunneridae</taxon>
        <taxon>Pentapetalae</taxon>
        <taxon>rosids</taxon>
        <taxon>malvids</taxon>
        <taxon>Malvales</taxon>
        <taxon>Malvaceae</taxon>
        <taxon>Byttnerioideae</taxon>
        <taxon>Theobroma</taxon>
    </lineage>
</organism>
<dbReference type="InParanoid" id="A0A061FXR3"/>
<keyword evidence="3" id="KW-0493">Microtubule</keyword>
<protein>
    <submittedName>
        <fullName evidence="5">Uncharacterized protein</fullName>
    </submittedName>
</protein>
<evidence type="ECO:0000313" key="5">
    <source>
        <dbReference type="EMBL" id="EOY19594.1"/>
    </source>
</evidence>
<evidence type="ECO:0000256" key="3">
    <source>
        <dbReference type="ARBA" id="ARBA00022701"/>
    </source>
</evidence>
<keyword evidence="4" id="KW-0206">Cytoskeleton</keyword>
<evidence type="ECO:0000256" key="1">
    <source>
        <dbReference type="ARBA" id="ARBA00004245"/>
    </source>
</evidence>
<keyword evidence="6" id="KW-1185">Reference proteome</keyword>
<evidence type="ECO:0000313" key="6">
    <source>
        <dbReference type="Proteomes" id="UP000026915"/>
    </source>
</evidence>
<comment type="similarity">
    <text evidence="2">Belongs to the MAP65/ASE1 family.</text>
</comment>
<dbReference type="eggNOG" id="KOG4302">
    <property type="taxonomic scope" value="Eukaryota"/>
</dbReference>